<dbReference type="GO" id="GO:0020037">
    <property type="term" value="F:heme binding"/>
    <property type="evidence" value="ECO:0007669"/>
    <property type="project" value="InterPro"/>
</dbReference>
<evidence type="ECO:0000313" key="13">
    <source>
        <dbReference type="Proteomes" id="UP000236161"/>
    </source>
</evidence>
<keyword evidence="13" id="KW-1185">Reference proteome</keyword>
<reference evidence="12 13" key="1">
    <citation type="journal article" date="2017" name="Nature">
        <title>The Apostasia genome and the evolution of orchids.</title>
        <authorList>
            <person name="Zhang G.Q."/>
            <person name="Liu K.W."/>
            <person name="Li Z."/>
            <person name="Lohaus R."/>
            <person name="Hsiao Y.Y."/>
            <person name="Niu S.C."/>
            <person name="Wang J.Y."/>
            <person name="Lin Y.C."/>
            <person name="Xu Q."/>
            <person name="Chen L.J."/>
            <person name="Yoshida K."/>
            <person name="Fujiwara S."/>
            <person name="Wang Z.W."/>
            <person name="Zhang Y.Q."/>
            <person name="Mitsuda N."/>
            <person name="Wang M."/>
            <person name="Liu G.H."/>
            <person name="Pecoraro L."/>
            <person name="Huang H.X."/>
            <person name="Xiao X.J."/>
            <person name="Lin M."/>
            <person name="Wu X.Y."/>
            <person name="Wu W.L."/>
            <person name="Chen Y.Y."/>
            <person name="Chang S.B."/>
            <person name="Sakamoto S."/>
            <person name="Ohme-Takagi M."/>
            <person name="Yagi M."/>
            <person name="Zeng S.J."/>
            <person name="Shen C.Y."/>
            <person name="Yeh C.M."/>
            <person name="Luo Y.B."/>
            <person name="Tsai W.C."/>
            <person name="Van de Peer Y."/>
            <person name="Liu Z.J."/>
        </authorList>
    </citation>
    <scope>NUCLEOTIDE SEQUENCE [LARGE SCALE GENOMIC DNA]</scope>
    <source>
        <strain evidence="13">cv. Shenzhen</strain>
        <tissue evidence="12">Stem</tissue>
    </source>
</reference>
<evidence type="ECO:0000313" key="12">
    <source>
        <dbReference type="EMBL" id="PKA63091.1"/>
    </source>
</evidence>
<organism evidence="12 13">
    <name type="scientific">Apostasia shenzhenica</name>
    <dbReference type="NCBI Taxonomy" id="1088818"/>
    <lineage>
        <taxon>Eukaryota</taxon>
        <taxon>Viridiplantae</taxon>
        <taxon>Streptophyta</taxon>
        <taxon>Embryophyta</taxon>
        <taxon>Tracheophyta</taxon>
        <taxon>Spermatophyta</taxon>
        <taxon>Magnoliopsida</taxon>
        <taxon>Liliopsida</taxon>
        <taxon>Asparagales</taxon>
        <taxon>Orchidaceae</taxon>
        <taxon>Apostasioideae</taxon>
        <taxon>Apostasia</taxon>
    </lineage>
</organism>
<dbReference type="InterPro" id="IPR036396">
    <property type="entry name" value="Cyt_P450_sf"/>
</dbReference>
<feature type="signal peptide" evidence="11">
    <location>
        <begin position="1"/>
        <end position="21"/>
    </location>
</feature>
<keyword evidence="5" id="KW-0521">NADP</keyword>
<dbReference type="GO" id="GO:0005506">
    <property type="term" value="F:iron ion binding"/>
    <property type="evidence" value="ECO:0007669"/>
    <property type="project" value="InterPro"/>
</dbReference>
<evidence type="ECO:0000256" key="7">
    <source>
        <dbReference type="ARBA" id="ARBA00023004"/>
    </source>
</evidence>
<evidence type="ECO:0000256" key="5">
    <source>
        <dbReference type="ARBA" id="ARBA00022857"/>
    </source>
</evidence>
<dbReference type="GO" id="GO:0004497">
    <property type="term" value="F:monooxygenase activity"/>
    <property type="evidence" value="ECO:0007669"/>
    <property type="project" value="UniProtKB-KW"/>
</dbReference>
<dbReference type="InterPro" id="IPR001128">
    <property type="entry name" value="Cyt_P450"/>
</dbReference>
<keyword evidence="6 10" id="KW-0560">Oxidoreductase</keyword>
<accession>A0A2I0B5P5</accession>
<comment type="cofactor">
    <cofactor evidence="1 9">
        <name>heme</name>
        <dbReference type="ChEBI" id="CHEBI:30413"/>
    </cofactor>
</comment>
<gene>
    <name evidence="12" type="primary">CYP75B1</name>
    <name evidence="12" type="ORF">AXF42_Ash007887</name>
</gene>
<dbReference type="EMBL" id="KZ451911">
    <property type="protein sequence ID" value="PKA63091.1"/>
    <property type="molecule type" value="Genomic_DNA"/>
</dbReference>
<evidence type="ECO:0000256" key="2">
    <source>
        <dbReference type="ARBA" id="ARBA00010617"/>
    </source>
</evidence>
<keyword evidence="7 9" id="KW-0408">Iron</keyword>
<dbReference type="FunFam" id="1.10.630.10:FF:000026">
    <property type="entry name" value="Cytochrome P450 82C4"/>
    <property type="match status" value="1"/>
</dbReference>
<evidence type="ECO:0000256" key="6">
    <source>
        <dbReference type="ARBA" id="ARBA00023002"/>
    </source>
</evidence>
<dbReference type="PANTHER" id="PTHR47944:SF18">
    <property type="entry name" value="FLAVONOID 3'-MONOOXYGENASE"/>
    <property type="match status" value="1"/>
</dbReference>
<feature type="chain" id="PRO_5014131953" evidence="11">
    <location>
        <begin position="22"/>
        <end position="520"/>
    </location>
</feature>
<evidence type="ECO:0000256" key="8">
    <source>
        <dbReference type="ARBA" id="ARBA00023033"/>
    </source>
</evidence>
<name>A0A2I0B5P5_9ASPA</name>
<dbReference type="SUPFAM" id="SSF48264">
    <property type="entry name" value="Cytochrome P450"/>
    <property type="match status" value="1"/>
</dbReference>
<dbReference type="SMR" id="A0A2I0B5P5"/>
<keyword evidence="3 9" id="KW-0349">Heme</keyword>
<dbReference type="Proteomes" id="UP000236161">
    <property type="component" value="Unassembled WGS sequence"/>
</dbReference>
<protein>
    <submittedName>
        <fullName evidence="12">Flavonoid 3'-monooxygenase</fullName>
        <ecNumber evidence="12">1.14.13.21</ecNumber>
    </submittedName>
</protein>
<dbReference type="PRINTS" id="PR00385">
    <property type="entry name" value="P450"/>
</dbReference>
<dbReference type="Gene3D" id="1.10.630.10">
    <property type="entry name" value="Cytochrome P450"/>
    <property type="match status" value="1"/>
</dbReference>
<dbReference type="STRING" id="1088818.A0A2I0B5P5"/>
<dbReference type="GO" id="GO:0016705">
    <property type="term" value="F:oxidoreductase activity, acting on paired donors, with incorporation or reduction of molecular oxygen"/>
    <property type="evidence" value="ECO:0007669"/>
    <property type="project" value="InterPro"/>
</dbReference>
<evidence type="ECO:0000256" key="10">
    <source>
        <dbReference type="RuleBase" id="RU000461"/>
    </source>
</evidence>
<dbReference type="InterPro" id="IPR017972">
    <property type="entry name" value="Cyt_P450_CS"/>
</dbReference>
<evidence type="ECO:0000256" key="1">
    <source>
        <dbReference type="ARBA" id="ARBA00001971"/>
    </source>
</evidence>
<dbReference type="OrthoDB" id="2789670at2759"/>
<dbReference type="Pfam" id="PF00067">
    <property type="entry name" value="p450"/>
    <property type="match status" value="1"/>
</dbReference>
<dbReference type="PROSITE" id="PS00086">
    <property type="entry name" value="CYTOCHROME_P450"/>
    <property type="match status" value="1"/>
</dbReference>
<evidence type="ECO:0000256" key="4">
    <source>
        <dbReference type="ARBA" id="ARBA00022723"/>
    </source>
</evidence>
<feature type="binding site" description="axial binding residue" evidence="9">
    <location>
        <position position="453"/>
    </location>
    <ligand>
        <name>heme</name>
        <dbReference type="ChEBI" id="CHEBI:30413"/>
    </ligand>
    <ligandPart>
        <name>Fe</name>
        <dbReference type="ChEBI" id="CHEBI:18248"/>
    </ligandPart>
</feature>
<dbReference type="PANTHER" id="PTHR47944">
    <property type="entry name" value="CYTOCHROME P450 98A9"/>
    <property type="match status" value="1"/>
</dbReference>
<comment type="similarity">
    <text evidence="2 10">Belongs to the cytochrome P450 family.</text>
</comment>
<dbReference type="InterPro" id="IPR002401">
    <property type="entry name" value="Cyt_P450_E_grp-I"/>
</dbReference>
<sequence>MAPVLLLLFSFLLACLLVAGAGRKGSRSSRRLPLPPGPKGWPFLGNLPQLGPKPHQTFHALSKTHGPLLHLRLGSLHAVVPSTADLAEKLLRNDMKFINRPKNSGAEHIAYNYQDLGFTPYGPRWRMLRKLCAQHLFSARALDELQHVRRREVAAFVRRLAAAGGPPVDVSREVAACVVNALAQLLVGRRVFDDDAGEDAREFKDMVTELMYLAGSFNVGDFVPWLRWLDLQGLEARMKKLHRKFDGFLDGVIADHPASGSAAAGEDVRIPAARDLLSVLIELKDDADGDGGKLTNIDIKALLQNIFAAGSDSTSITSEWALAELIRHPDVLSRAQEELDAVVGCGRLVSESDLPNLPFLQAVVKETFRLHPPGPLSVPRIAVEDCEVDGYLIPKGATLLPNIWAIGRDPAAWPDSPLEFRPDRFITGGGHEGVDVKGHHFGLLPFGAGRRMCVGLNLGLRMVHLMTATLVHSFNWALPEGRPPAELDMEERANGFTLHKAVPLVACPMPRLAPEVYLRL</sequence>
<dbReference type="PRINTS" id="PR00463">
    <property type="entry name" value="EP450I"/>
</dbReference>
<proteinExistence type="inferred from homology"/>
<dbReference type="EC" id="1.14.13.21" evidence="12"/>
<evidence type="ECO:0000256" key="3">
    <source>
        <dbReference type="ARBA" id="ARBA00022617"/>
    </source>
</evidence>
<evidence type="ECO:0000256" key="9">
    <source>
        <dbReference type="PIRSR" id="PIRSR602401-1"/>
    </source>
</evidence>
<keyword evidence="8 10" id="KW-0503">Monooxygenase</keyword>
<dbReference type="AlphaFoldDB" id="A0A2I0B5P5"/>
<keyword evidence="11" id="KW-0732">Signal</keyword>
<keyword evidence="4 9" id="KW-0479">Metal-binding</keyword>
<evidence type="ECO:0000256" key="11">
    <source>
        <dbReference type="SAM" id="SignalP"/>
    </source>
</evidence>